<dbReference type="GO" id="GO:0035513">
    <property type="term" value="P:oxidative RNA demethylation"/>
    <property type="evidence" value="ECO:0007669"/>
    <property type="project" value="TreeGrafter"/>
</dbReference>
<dbReference type="GO" id="GO:0005737">
    <property type="term" value="C:cytoplasm"/>
    <property type="evidence" value="ECO:0007669"/>
    <property type="project" value="TreeGrafter"/>
</dbReference>
<feature type="binding site" evidence="5">
    <location>
        <position position="151"/>
    </location>
    <ligand>
        <name>Fe cation</name>
        <dbReference type="ChEBI" id="CHEBI:24875"/>
        <note>catalytic</note>
    </ligand>
</feature>
<sequence length="284" mass="32154">MFKETQRRWKGDYPGFIYCPSALSPSLISTLSHLCLSSYCEPPHETNITLLPLKPNEIISDDNTSMFQKYVKGLDVSQEYRNFGKLSWATCGYNYDWSLRKYHEDRKSPFPRGLSTLSSTFAALTNEGPFNPQASIVNFYNSKSLMGGHQDDLEFTFDKPVISLSMGLPAIFLLGGNTKDETPTPILVRSGDVMIMSGDSRLRFHGMCKILTNEGSDFTLPEVDEGLVCSEDEQITHFEVGGDFVEPEEEEKEKVEEFLKTHRINVNVRQVLPDGQDRIPDNEE</sequence>
<accession>A0A9W7A401</accession>
<comment type="caution">
    <text evidence="7">The sequence shown here is derived from an EMBL/GenBank/DDBJ whole genome shotgun (WGS) entry which is preliminary data.</text>
</comment>
<comment type="cofactor">
    <cofactor evidence="5">
        <name>Fe(2+)</name>
        <dbReference type="ChEBI" id="CHEBI:29033"/>
    </cofactor>
    <text evidence="5">Binds 1 Fe(2+) ion per subunit.</text>
</comment>
<dbReference type="OrthoDB" id="6614653at2759"/>
<name>A0A9W7A401_9STRA</name>
<protein>
    <recommendedName>
        <fullName evidence="6">Alpha-ketoglutarate-dependent dioxygenase AlkB-like domain-containing protein</fullName>
    </recommendedName>
</protein>
<dbReference type="InterPro" id="IPR004574">
    <property type="entry name" value="Alkb"/>
</dbReference>
<keyword evidence="2" id="KW-0223">Dioxygenase</keyword>
<dbReference type="Gene3D" id="2.60.120.590">
    <property type="entry name" value="Alpha-ketoglutarate-dependent dioxygenase AlkB-like"/>
    <property type="match status" value="1"/>
</dbReference>
<dbReference type="PANTHER" id="PTHR16557">
    <property type="entry name" value="ALKYLATED DNA REPAIR PROTEIN ALKB-RELATED"/>
    <property type="match status" value="1"/>
</dbReference>
<keyword evidence="1 5" id="KW-0479">Metal-binding</keyword>
<reference evidence="8" key="1">
    <citation type="journal article" date="2023" name="Commun. Biol.">
        <title>Genome analysis of Parmales, the sister group of diatoms, reveals the evolutionary specialization of diatoms from phago-mixotrophs to photoautotrophs.</title>
        <authorList>
            <person name="Ban H."/>
            <person name="Sato S."/>
            <person name="Yoshikawa S."/>
            <person name="Yamada K."/>
            <person name="Nakamura Y."/>
            <person name="Ichinomiya M."/>
            <person name="Sato N."/>
            <person name="Blanc-Mathieu R."/>
            <person name="Endo H."/>
            <person name="Kuwata A."/>
            <person name="Ogata H."/>
        </authorList>
    </citation>
    <scope>NUCLEOTIDE SEQUENCE [LARGE SCALE GENOMIC DNA]</scope>
    <source>
        <strain evidence="8">NIES 3700</strain>
    </source>
</reference>
<dbReference type="InterPro" id="IPR037151">
    <property type="entry name" value="AlkB-like_sf"/>
</dbReference>
<keyword evidence="8" id="KW-1185">Reference proteome</keyword>
<evidence type="ECO:0000259" key="6">
    <source>
        <dbReference type="Pfam" id="PF13532"/>
    </source>
</evidence>
<feature type="binding site" evidence="5">
    <location>
        <position position="205"/>
    </location>
    <ligand>
        <name>Fe cation</name>
        <dbReference type="ChEBI" id="CHEBI:24875"/>
        <note>catalytic</note>
    </ligand>
</feature>
<dbReference type="PANTHER" id="PTHR16557:SF2">
    <property type="entry name" value="NUCLEIC ACID DIOXYGENASE ALKBH1"/>
    <property type="match status" value="1"/>
</dbReference>
<evidence type="ECO:0000256" key="2">
    <source>
        <dbReference type="ARBA" id="ARBA00022964"/>
    </source>
</evidence>
<dbReference type="EMBL" id="BRXW01000518">
    <property type="protein sequence ID" value="GMH62482.1"/>
    <property type="molecule type" value="Genomic_DNA"/>
</dbReference>
<proteinExistence type="predicted"/>
<dbReference type="Proteomes" id="UP001165122">
    <property type="component" value="Unassembled WGS sequence"/>
</dbReference>
<dbReference type="GO" id="GO:0035515">
    <property type="term" value="F:oxidative RNA demethylase activity"/>
    <property type="evidence" value="ECO:0007669"/>
    <property type="project" value="TreeGrafter"/>
</dbReference>
<dbReference type="Pfam" id="PF13532">
    <property type="entry name" value="2OG-FeII_Oxy_2"/>
    <property type="match status" value="1"/>
</dbReference>
<dbReference type="InterPro" id="IPR027450">
    <property type="entry name" value="AlkB-like"/>
</dbReference>
<dbReference type="AlphaFoldDB" id="A0A9W7A401"/>
<feature type="domain" description="Alpha-ketoglutarate-dependent dioxygenase AlkB-like" evidence="6">
    <location>
        <begin position="68"/>
        <end position="269"/>
    </location>
</feature>
<dbReference type="SUPFAM" id="SSF51197">
    <property type="entry name" value="Clavaminate synthase-like"/>
    <property type="match status" value="1"/>
</dbReference>
<evidence type="ECO:0000256" key="5">
    <source>
        <dbReference type="PIRSR" id="PIRSR604574-2"/>
    </source>
</evidence>
<dbReference type="GO" id="GO:0008198">
    <property type="term" value="F:ferrous iron binding"/>
    <property type="evidence" value="ECO:0007669"/>
    <property type="project" value="TreeGrafter"/>
</dbReference>
<feature type="binding site" evidence="5">
    <location>
        <position position="149"/>
    </location>
    <ligand>
        <name>Fe cation</name>
        <dbReference type="ChEBI" id="CHEBI:24875"/>
        <note>catalytic</note>
    </ligand>
</feature>
<dbReference type="GO" id="GO:0035516">
    <property type="term" value="F:broad specificity oxidative DNA demethylase activity"/>
    <property type="evidence" value="ECO:0007669"/>
    <property type="project" value="TreeGrafter"/>
</dbReference>
<evidence type="ECO:0000256" key="4">
    <source>
        <dbReference type="ARBA" id="ARBA00023004"/>
    </source>
</evidence>
<evidence type="ECO:0000256" key="3">
    <source>
        <dbReference type="ARBA" id="ARBA00023002"/>
    </source>
</evidence>
<organism evidence="7 8">
    <name type="scientific">Triparma laevis f. longispina</name>
    <dbReference type="NCBI Taxonomy" id="1714387"/>
    <lineage>
        <taxon>Eukaryota</taxon>
        <taxon>Sar</taxon>
        <taxon>Stramenopiles</taxon>
        <taxon>Ochrophyta</taxon>
        <taxon>Bolidophyceae</taxon>
        <taxon>Parmales</taxon>
        <taxon>Triparmaceae</taxon>
        <taxon>Triparma</taxon>
    </lineage>
</organism>
<gene>
    <name evidence="7" type="ORF">TrLO_g2969</name>
</gene>
<evidence type="ECO:0000313" key="8">
    <source>
        <dbReference type="Proteomes" id="UP001165122"/>
    </source>
</evidence>
<evidence type="ECO:0000256" key="1">
    <source>
        <dbReference type="ARBA" id="ARBA00022723"/>
    </source>
</evidence>
<evidence type="ECO:0000313" key="7">
    <source>
        <dbReference type="EMBL" id="GMH62482.1"/>
    </source>
</evidence>
<keyword evidence="4 5" id="KW-0408">Iron</keyword>
<keyword evidence="3" id="KW-0560">Oxidoreductase</keyword>